<organism evidence="4 5">
    <name type="scientific">Fusarium langsethiae</name>
    <dbReference type="NCBI Taxonomy" id="179993"/>
    <lineage>
        <taxon>Eukaryota</taxon>
        <taxon>Fungi</taxon>
        <taxon>Dikarya</taxon>
        <taxon>Ascomycota</taxon>
        <taxon>Pezizomycotina</taxon>
        <taxon>Sordariomycetes</taxon>
        <taxon>Hypocreomycetidae</taxon>
        <taxon>Hypocreales</taxon>
        <taxon>Nectriaceae</taxon>
        <taxon>Fusarium</taxon>
    </lineage>
</organism>
<dbReference type="InterPro" id="IPR009081">
    <property type="entry name" value="PP-bd_ACP"/>
</dbReference>
<proteinExistence type="predicted"/>
<keyword evidence="2" id="KW-0597">Phosphoprotein</keyword>
<dbReference type="Pfam" id="PF00550">
    <property type="entry name" value="PP-binding"/>
    <property type="match status" value="1"/>
</dbReference>
<evidence type="ECO:0000256" key="1">
    <source>
        <dbReference type="ARBA" id="ARBA00022450"/>
    </source>
</evidence>
<protein>
    <submittedName>
        <fullName evidence="4">Polyketide synthase</fullName>
    </submittedName>
</protein>
<evidence type="ECO:0000313" key="4">
    <source>
        <dbReference type="EMBL" id="KPA35414.1"/>
    </source>
</evidence>
<dbReference type="InterPro" id="IPR020806">
    <property type="entry name" value="PKS_PP-bd"/>
</dbReference>
<dbReference type="EMBL" id="JXCE01001149">
    <property type="protein sequence ID" value="KPA35414.1"/>
    <property type="molecule type" value="Genomic_DNA"/>
</dbReference>
<dbReference type="AlphaFoldDB" id="A0A0N0DAJ4"/>
<sequence length="171" mass="18403">GCPKQVNTTKDSGYDEFSQSQIVLSFGMIDKATAEWQSWAKDAKFGLLRSKATDNTASDADAGGGESAVQTAVKAFRNTLGRLGDASEGNEVALQPVVCTALVAKLAQVLSIKIGDIQPTRSAIQYGMDSLIAIEVRSWARYAFQIDLPINDLTNPYSIQDLAARVSRMIV</sequence>
<dbReference type="PROSITE" id="PS00012">
    <property type="entry name" value="PHOSPHOPANTETHEINE"/>
    <property type="match status" value="1"/>
</dbReference>
<evidence type="ECO:0000313" key="5">
    <source>
        <dbReference type="Proteomes" id="UP000037904"/>
    </source>
</evidence>
<accession>A0A0N0DAJ4</accession>
<feature type="non-terminal residue" evidence="4">
    <location>
        <position position="1"/>
    </location>
</feature>
<evidence type="ECO:0000259" key="3">
    <source>
        <dbReference type="PROSITE" id="PS50075"/>
    </source>
</evidence>
<evidence type="ECO:0000256" key="2">
    <source>
        <dbReference type="ARBA" id="ARBA00022553"/>
    </source>
</evidence>
<dbReference type="PROSITE" id="PS50075">
    <property type="entry name" value="CARRIER"/>
    <property type="match status" value="1"/>
</dbReference>
<dbReference type="InterPro" id="IPR006162">
    <property type="entry name" value="Ppantetheine_attach_site"/>
</dbReference>
<dbReference type="Gene3D" id="1.10.1200.10">
    <property type="entry name" value="ACP-like"/>
    <property type="match status" value="1"/>
</dbReference>
<reference evidence="4 5" key="1">
    <citation type="submission" date="2015-04" db="EMBL/GenBank/DDBJ databases">
        <title>The draft genome sequence of Fusarium langsethiae, a T-2/HT-2 mycotoxin producer.</title>
        <authorList>
            <person name="Lysoe E."/>
            <person name="Divon H.H."/>
            <person name="Terzi V."/>
            <person name="Orru L."/>
            <person name="Lamontanara A."/>
            <person name="Kolseth A.-K."/>
            <person name="Frandsen R.J."/>
            <person name="Nielsen K."/>
            <person name="Thrane U."/>
        </authorList>
    </citation>
    <scope>NUCLEOTIDE SEQUENCE [LARGE SCALE GENOMIC DNA]</scope>
    <source>
        <strain evidence="4 5">Fl201059</strain>
    </source>
</reference>
<dbReference type="GO" id="GO:0031177">
    <property type="term" value="F:phosphopantetheine binding"/>
    <property type="evidence" value="ECO:0007669"/>
    <property type="project" value="InterPro"/>
</dbReference>
<keyword evidence="1" id="KW-0596">Phosphopantetheine</keyword>
<keyword evidence="5" id="KW-1185">Reference proteome</keyword>
<dbReference type="InterPro" id="IPR036736">
    <property type="entry name" value="ACP-like_sf"/>
</dbReference>
<dbReference type="SMART" id="SM00823">
    <property type="entry name" value="PKS_PP"/>
    <property type="match status" value="1"/>
</dbReference>
<comment type="caution">
    <text evidence="4">The sequence shown here is derived from an EMBL/GenBank/DDBJ whole genome shotgun (WGS) entry which is preliminary data.</text>
</comment>
<dbReference type="SUPFAM" id="SSF47336">
    <property type="entry name" value="ACP-like"/>
    <property type="match status" value="1"/>
</dbReference>
<name>A0A0N0DAJ4_FUSLA</name>
<dbReference type="Proteomes" id="UP000037904">
    <property type="component" value="Unassembled WGS sequence"/>
</dbReference>
<feature type="domain" description="Carrier" evidence="3">
    <location>
        <begin position="93"/>
        <end position="170"/>
    </location>
</feature>
<gene>
    <name evidence="4" type="ORF">FLAG1_11885</name>
</gene>